<evidence type="ECO:0000313" key="1">
    <source>
        <dbReference type="EMBL" id="VZR08914.1"/>
    </source>
</evidence>
<dbReference type="EMBL" id="CACRYR010000033">
    <property type="protein sequence ID" value="VZR08914.1"/>
    <property type="molecule type" value="Genomic_DNA"/>
</dbReference>
<protein>
    <submittedName>
        <fullName evidence="1">Uncharacterized protein</fullName>
    </submittedName>
</protein>
<sequence>MNWQLISFFGDSTVLQHSARFSAGLQKAAVATGLHQRRSGATSD</sequence>
<organism evidence="1 2">
    <name type="scientific">Escherichia coli</name>
    <dbReference type="NCBI Taxonomy" id="562"/>
    <lineage>
        <taxon>Bacteria</taxon>
        <taxon>Pseudomonadati</taxon>
        <taxon>Pseudomonadota</taxon>
        <taxon>Gammaproteobacteria</taxon>
        <taxon>Enterobacterales</taxon>
        <taxon>Enterobacteriaceae</taxon>
        <taxon>Escherichia</taxon>
    </lineage>
</organism>
<gene>
    <name evidence="1" type="ORF">IDONEFKE_02460</name>
</gene>
<dbReference type="RefSeq" id="WP_001518060.1">
    <property type="nucleotide sequence ID" value="NZ_AP019189.1"/>
</dbReference>
<dbReference type="AlphaFoldDB" id="A0ABD7W1C9"/>
<name>A0ABD7W1C9_ECOLX</name>
<dbReference type="Proteomes" id="UP000629265">
    <property type="component" value="Unassembled WGS sequence"/>
</dbReference>
<proteinExistence type="predicted"/>
<comment type="caution">
    <text evidence="1">The sequence shown here is derived from an EMBL/GenBank/DDBJ whole genome shotgun (WGS) entry which is preliminary data.</text>
</comment>
<accession>A0ABD7W1C9</accession>
<evidence type="ECO:0000313" key="2">
    <source>
        <dbReference type="Proteomes" id="UP000629265"/>
    </source>
</evidence>
<reference evidence="1 2" key="1">
    <citation type="submission" date="2019-11" db="EMBL/GenBank/DDBJ databases">
        <authorList>
            <person name="Haines EK M."/>
        </authorList>
    </citation>
    <scope>NUCLEOTIDE SEQUENCE [LARGE SCALE GENOMIC DNA]</scope>
    <source>
        <strain evidence="1">KR2729</strain>
    </source>
</reference>